<dbReference type="AlphaFoldDB" id="A0A344PHC5"/>
<keyword evidence="4" id="KW-1185">Reference proteome</keyword>
<proteinExistence type="predicted"/>
<feature type="region of interest" description="Disordered" evidence="1">
    <location>
        <begin position="168"/>
        <end position="198"/>
    </location>
</feature>
<dbReference type="EMBL" id="CP030918">
    <property type="protein sequence ID" value="AXC48780.1"/>
    <property type="molecule type" value="Genomic_DNA"/>
</dbReference>
<sequence length="198" mass="20856">MLIRPDLARRLAPWRPALVAVAAMLLGGWVFSRGGWVFWPLGTLVFAGAGGWLAVELAHLRLRGRADGPGMVEVEEGMVRYFAARVLGGEVSLRDLAEVRVLRLNGRAHWRLRTRGGEALLIPADAAGAEVLADAFAGLPGADLTRIAAALARAEAEGGPAVLVAWTAPRSNIPPPDRAPGQPPFPPQAGPTSHLPPG</sequence>
<evidence type="ECO:0000313" key="4">
    <source>
        <dbReference type="Proteomes" id="UP000252023"/>
    </source>
</evidence>
<evidence type="ECO:0000313" key="3">
    <source>
        <dbReference type="EMBL" id="AXC48780.1"/>
    </source>
</evidence>
<dbReference type="RefSeq" id="WP_114075099.1">
    <property type="nucleotide sequence ID" value="NZ_CP030918.1"/>
</dbReference>
<evidence type="ECO:0000256" key="1">
    <source>
        <dbReference type="SAM" id="MobiDB-lite"/>
    </source>
</evidence>
<keyword evidence="2" id="KW-1133">Transmembrane helix</keyword>
<accession>A0A344PHC5</accession>
<organism evidence="3 4">
    <name type="scientific">Paracoccus suum</name>
    <dbReference type="NCBI Taxonomy" id="2259340"/>
    <lineage>
        <taxon>Bacteria</taxon>
        <taxon>Pseudomonadati</taxon>
        <taxon>Pseudomonadota</taxon>
        <taxon>Alphaproteobacteria</taxon>
        <taxon>Rhodobacterales</taxon>
        <taxon>Paracoccaceae</taxon>
        <taxon>Paracoccus</taxon>
    </lineage>
</organism>
<feature type="compositionally biased region" description="Pro residues" evidence="1">
    <location>
        <begin position="172"/>
        <end position="198"/>
    </location>
</feature>
<dbReference type="Proteomes" id="UP000252023">
    <property type="component" value="Chromosome"/>
</dbReference>
<reference evidence="4" key="1">
    <citation type="submission" date="2018-07" db="EMBL/GenBank/DDBJ databases">
        <title>Genome sequencing of Paracoccus sp. SC2-6.</title>
        <authorList>
            <person name="Heo J."/>
            <person name="Kim S.-J."/>
            <person name="Kwon S.-W."/>
        </authorList>
    </citation>
    <scope>NUCLEOTIDE SEQUENCE [LARGE SCALE GENOMIC DNA]</scope>
    <source>
        <strain evidence="4">SC2-6</strain>
    </source>
</reference>
<evidence type="ECO:0000256" key="2">
    <source>
        <dbReference type="SAM" id="Phobius"/>
    </source>
</evidence>
<dbReference type="OrthoDB" id="7851333at2"/>
<keyword evidence="2" id="KW-0472">Membrane</keyword>
<name>A0A344PHC5_9RHOB</name>
<dbReference type="KEGG" id="pars:DRW48_02910"/>
<gene>
    <name evidence="3" type="ORF">DRW48_02910</name>
</gene>
<keyword evidence="2" id="KW-0812">Transmembrane</keyword>
<feature type="transmembrane region" description="Helical" evidence="2">
    <location>
        <begin position="12"/>
        <end position="31"/>
    </location>
</feature>
<feature type="transmembrane region" description="Helical" evidence="2">
    <location>
        <begin position="37"/>
        <end position="55"/>
    </location>
</feature>
<protein>
    <submittedName>
        <fullName evidence="3">Uncharacterized protein</fullName>
    </submittedName>
</protein>